<dbReference type="AlphaFoldDB" id="A0A382GVW9"/>
<name>A0A382GVW9_9ZZZZ</name>
<organism evidence="1">
    <name type="scientific">marine metagenome</name>
    <dbReference type="NCBI Taxonomy" id="408172"/>
    <lineage>
        <taxon>unclassified sequences</taxon>
        <taxon>metagenomes</taxon>
        <taxon>ecological metagenomes</taxon>
    </lineage>
</organism>
<feature type="non-terminal residue" evidence="1">
    <location>
        <position position="1"/>
    </location>
</feature>
<protein>
    <submittedName>
        <fullName evidence="1">Uncharacterized protein</fullName>
    </submittedName>
</protein>
<evidence type="ECO:0000313" key="1">
    <source>
        <dbReference type="EMBL" id="SVB79034.1"/>
    </source>
</evidence>
<accession>A0A382GVW9</accession>
<dbReference type="EMBL" id="UINC01057648">
    <property type="protein sequence ID" value="SVB79034.1"/>
    <property type="molecule type" value="Genomic_DNA"/>
</dbReference>
<sequence length="120" mass="14360">NFPEYYPEFVNKNFCEVMPFLFGAIVINKNDNFFLELLAILKKLPSRLHRWYGDQYSLKKLYDVNPNKFQFVKNDFLYIVELDVIKEKKYLTLNKSMKLLTFKGSTKQCMGPIFNTFFNT</sequence>
<gene>
    <name evidence="1" type="ORF">METZ01_LOCUS231888</name>
</gene>
<reference evidence="1" key="1">
    <citation type="submission" date="2018-05" db="EMBL/GenBank/DDBJ databases">
        <authorList>
            <person name="Lanie J.A."/>
            <person name="Ng W.-L."/>
            <person name="Kazmierczak K.M."/>
            <person name="Andrzejewski T.M."/>
            <person name="Davidsen T.M."/>
            <person name="Wayne K.J."/>
            <person name="Tettelin H."/>
            <person name="Glass J.I."/>
            <person name="Rusch D."/>
            <person name="Podicherti R."/>
            <person name="Tsui H.-C.T."/>
            <person name="Winkler M.E."/>
        </authorList>
    </citation>
    <scope>NUCLEOTIDE SEQUENCE</scope>
</reference>
<proteinExistence type="predicted"/>